<dbReference type="PANTHER" id="PTHR47293">
    <property type="entry name" value="JACALIN-RELATED LECTIN 3"/>
    <property type="match status" value="1"/>
</dbReference>
<dbReference type="Pfam" id="PF01419">
    <property type="entry name" value="Jacalin"/>
    <property type="match status" value="1"/>
</dbReference>
<dbReference type="InterPro" id="IPR036404">
    <property type="entry name" value="Jacalin-like_lectin_dom_sf"/>
</dbReference>
<dbReference type="FunFam" id="2.100.10.30:FF:000001">
    <property type="entry name" value="Jacalin-related lectin 33"/>
    <property type="match status" value="1"/>
</dbReference>
<keyword evidence="2" id="KW-0430">Lectin</keyword>
<accession>A0AAX6FEV4</accession>
<comment type="similarity">
    <text evidence="1">Belongs to the jacalin lectin family.</text>
</comment>
<gene>
    <name evidence="4" type="ORF">M6B38_109265</name>
    <name evidence="5" type="ORF">M6B38_138515</name>
</gene>
<comment type="caution">
    <text evidence="5">The sequence shown here is derived from an EMBL/GenBank/DDBJ whole genome shotgun (WGS) entry which is preliminary data.</text>
</comment>
<dbReference type="CDD" id="cd09612">
    <property type="entry name" value="Jacalin"/>
    <property type="match status" value="1"/>
</dbReference>
<evidence type="ECO:0000313" key="4">
    <source>
        <dbReference type="EMBL" id="KAJ6803155.1"/>
    </source>
</evidence>
<evidence type="ECO:0000256" key="1">
    <source>
        <dbReference type="ARBA" id="ARBA00006568"/>
    </source>
</evidence>
<dbReference type="EMBL" id="JANAVB010029617">
    <property type="protein sequence ID" value="KAJ6814839.1"/>
    <property type="molecule type" value="Genomic_DNA"/>
</dbReference>
<dbReference type="AlphaFoldDB" id="A0AAX6FEV4"/>
<dbReference type="SUPFAM" id="SSF51101">
    <property type="entry name" value="Mannose-binding lectins"/>
    <property type="match status" value="1"/>
</dbReference>
<protein>
    <submittedName>
        <fullName evidence="5">Jacalin-related lectin 19-like</fullName>
    </submittedName>
</protein>
<evidence type="ECO:0000313" key="6">
    <source>
        <dbReference type="Proteomes" id="UP001140949"/>
    </source>
</evidence>
<feature type="domain" description="Jacalin-type lectin" evidence="3">
    <location>
        <begin position="17"/>
        <end position="159"/>
    </location>
</feature>
<reference evidence="5" key="2">
    <citation type="submission" date="2023-04" db="EMBL/GenBank/DDBJ databases">
        <authorList>
            <person name="Bruccoleri R.E."/>
            <person name="Oakeley E.J."/>
            <person name="Faust A.-M."/>
            <person name="Dessus-Babus S."/>
            <person name="Altorfer M."/>
            <person name="Burckhardt D."/>
            <person name="Oertli M."/>
            <person name="Naumann U."/>
            <person name="Petersen F."/>
            <person name="Wong J."/>
        </authorList>
    </citation>
    <scope>NUCLEOTIDE SEQUENCE</scope>
    <source>
        <strain evidence="5">GSM-AAB239-AS_SAM_17_03QT</strain>
        <tissue evidence="5">Leaf</tissue>
    </source>
</reference>
<evidence type="ECO:0000259" key="3">
    <source>
        <dbReference type="PROSITE" id="PS51752"/>
    </source>
</evidence>
<dbReference type="InterPro" id="IPR033734">
    <property type="entry name" value="Jacalin-like_lectin_dom_plant"/>
</dbReference>
<dbReference type="Proteomes" id="UP001140949">
    <property type="component" value="Unassembled WGS sequence"/>
</dbReference>
<dbReference type="SMART" id="SM00915">
    <property type="entry name" value="Jacalin"/>
    <property type="match status" value="1"/>
</dbReference>
<proteinExistence type="inferred from homology"/>
<dbReference type="EMBL" id="JANAVB010036618">
    <property type="protein sequence ID" value="KAJ6803155.1"/>
    <property type="molecule type" value="Genomic_DNA"/>
</dbReference>
<dbReference type="PANTHER" id="PTHR47293:SF15">
    <property type="entry name" value="JACALIN-RELATED LECTIN 19"/>
    <property type="match status" value="1"/>
</dbReference>
<name>A0AAX6FEV4_IRIPA</name>
<dbReference type="PROSITE" id="PS51752">
    <property type="entry name" value="JACALIN_LECTIN"/>
    <property type="match status" value="1"/>
</dbReference>
<organism evidence="5 6">
    <name type="scientific">Iris pallida</name>
    <name type="common">Sweet iris</name>
    <dbReference type="NCBI Taxonomy" id="29817"/>
    <lineage>
        <taxon>Eukaryota</taxon>
        <taxon>Viridiplantae</taxon>
        <taxon>Streptophyta</taxon>
        <taxon>Embryophyta</taxon>
        <taxon>Tracheophyta</taxon>
        <taxon>Spermatophyta</taxon>
        <taxon>Magnoliopsida</taxon>
        <taxon>Liliopsida</taxon>
        <taxon>Asparagales</taxon>
        <taxon>Iridaceae</taxon>
        <taxon>Iridoideae</taxon>
        <taxon>Irideae</taxon>
        <taxon>Iris</taxon>
    </lineage>
</organism>
<reference evidence="5" key="1">
    <citation type="journal article" date="2023" name="GigaByte">
        <title>Genome assembly of the bearded iris, Iris pallida Lam.</title>
        <authorList>
            <person name="Bruccoleri R.E."/>
            <person name="Oakeley E.J."/>
            <person name="Faust A.M.E."/>
            <person name="Altorfer M."/>
            <person name="Dessus-Babus S."/>
            <person name="Burckhardt D."/>
            <person name="Oertli M."/>
            <person name="Naumann U."/>
            <person name="Petersen F."/>
            <person name="Wong J."/>
        </authorList>
    </citation>
    <scope>NUCLEOTIDE SEQUENCE</scope>
    <source>
        <strain evidence="5">GSM-AAB239-AS_SAM_17_03QT</strain>
    </source>
</reference>
<dbReference type="Gene3D" id="2.100.10.30">
    <property type="entry name" value="Jacalin-like lectin domain"/>
    <property type="match status" value="1"/>
</dbReference>
<evidence type="ECO:0000313" key="5">
    <source>
        <dbReference type="EMBL" id="KAJ6814839.1"/>
    </source>
</evidence>
<dbReference type="InterPro" id="IPR001229">
    <property type="entry name" value="Jacalin-like_lectin_dom"/>
</dbReference>
<dbReference type="GO" id="GO:0030246">
    <property type="term" value="F:carbohydrate binding"/>
    <property type="evidence" value="ECO:0007669"/>
    <property type="project" value="UniProtKB-KW"/>
</dbReference>
<keyword evidence="6" id="KW-1185">Reference proteome</keyword>
<sequence>MLCQRLFLGQETGSSKRIKVGPWGGQGGASWDEGRYSGVRSITLTYGRCIDSIRAEYDKNGKSILGDRHGGNGGTRSIQVKFEYPEEYLMTVSGHVAPVVQGGSPVIRSLAFKSNKRSFGPFGAEEGTPFTFPMEGGMIVGFSGRSGRFLDAIGLYLSRIHCVNLYGTMHQRLHMGRCIRSST</sequence>
<evidence type="ECO:0000256" key="2">
    <source>
        <dbReference type="ARBA" id="ARBA00022734"/>
    </source>
</evidence>